<dbReference type="Proteomes" id="UP001596166">
    <property type="component" value="Unassembled WGS sequence"/>
</dbReference>
<organism evidence="1 2">
    <name type="scientific">Azospirillum himalayense</name>
    <dbReference type="NCBI Taxonomy" id="654847"/>
    <lineage>
        <taxon>Bacteria</taxon>
        <taxon>Pseudomonadati</taxon>
        <taxon>Pseudomonadota</taxon>
        <taxon>Alphaproteobacteria</taxon>
        <taxon>Rhodospirillales</taxon>
        <taxon>Azospirillaceae</taxon>
        <taxon>Azospirillum</taxon>
    </lineage>
</organism>
<evidence type="ECO:0000313" key="2">
    <source>
        <dbReference type="Proteomes" id="UP001596166"/>
    </source>
</evidence>
<protein>
    <submittedName>
        <fullName evidence="1">Uncharacterized protein</fullName>
    </submittedName>
</protein>
<dbReference type="EMBL" id="JBHSLC010000010">
    <property type="protein sequence ID" value="MFC5354807.1"/>
    <property type="molecule type" value="Genomic_DNA"/>
</dbReference>
<dbReference type="RefSeq" id="WP_376994522.1">
    <property type="nucleotide sequence ID" value="NZ_JBHSLC010000010.1"/>
</dbReference>
<sequence>MPDIHGAETGAAAASRDLMTEGEAKALATASKATGTASATPR</sequence>
<name>A0ABW0G1A1_9PROT</name>
<accession>A0ABW0G1A1</accession>
<comment type="caution">
    <text evidence="1">The sequence shown here is derived from an EMBL/GenBank/DDBJ whole genome shotgun (WGS) entry which is preliminary data.</text>
</comment>
<gene>
    <name evidence="1" type="ORF">ACFPMG_07285</name>
</gene>
<evidence type="ECO:0000313" key="1">
    <source>
        <dbReference type="EMBL" id="MFC5354807.1"/>
    </source>
</evidence>
<reference evidence="2" key="1">
    <citation type="journal article" date="2019" name="Int. J. Syst. Evol. Microbiol.">
        <title>The Global Catalogue of Microorganisms (GCM) 10K type strain sequencing project: providing services to taxonomists for standard genome sequencing and annotation.</title>
        <authorList>
            <consortium name="The Broad Institute Genomics Platform"/>
            <consortium name="The Broad Institute Genome Sequencing Center for Infectious Disease"/>
            <person name="Wu L."/>
            <person name="Ma J."/>
        </authorList>
    </citation>
    <scope>NUCLEOTIDE SEQUENCE [LARGE SCALE GENOMIC DNA]</scope>
    <source>
        <strain evidence="2">CCUG 58760</strain>
    </source>
</reference>
<keyword evidence="2" id="KW-1185">Reference proteome</keyword>
<proteinExistence type="predicted"/>